<proteinExistence type="inferred from homology"/>
<dbReference type="SUPFAM" id="SSF52743">
    <property type="entry name" value="Subtilisin-like"/>
    <property type="match status" value="1"/>
</dbReference>
<feature type="active site" description="Charge relay system" evidence="4 5">
    <location>
        <position position="317"/>
    </location>
</feature>
<dbReference type="PROSITE" id="PS00137">
    <property type="entry name" value="SUBTILASE_HIS"/>
    <property type="match status" value="1"/>
</dbReference>
<dbReference type="PROSITE" id="PS51892">
    <property type="entry name" value="SUBTILASE"/>
    <property type="match status" value="1"/>
</dbReference>
<organism evidence="8 9">
    <name type="scientific">Nakamurella alba</name>
    <dbReference type="NCBI Taxonomy" id="2665158"/>
    <lineage>
        <taxon>Bacteria</taxon>
        <taxon>Bacillati</taxon>
        <taxon>Actinomycetota</taxon>
        <taxon>Actinomycetes</taxon>
        <taxon>Nakamurellales</taxon>
        <taxon>Nakamurellaceae</taxon>
        <taxon>Nakamurella</taxon>
    </lineage>
</organism>
<dbReference type="PANTHER" id="PTHR42884:SF14">
    <property type="entry name" value="NEUROENDOCRINE CONVERTASE 1"/>
    <property type="match status" value="1"/>
</dbReference>
<dbReference type="InterPro" id="IPR023828">
    <property type="entry name" value="Peptidase_S8_Ser-AS"/>
</dbReference>
<dbReference type="GO" id="GO:0016020">
    <property type="term" value="C:membrane"/>
    <property type="evidence" value="ECO:0007669"/>
    <property type="project" value="TreeGrafter"/>
</dbReference>
<dbReference type="EMBL" id="WLYK01000003">
    <property type="protein sequence ID" value="MTD14594.1"/>
    <property type="molecule type" value="Genomic_DNA"/>
</dbReference>
<keyword evidence="3 5" id="KW-0720">Serine protease</keyword>
<dbReference type="Gene3D" id="3.40.50.410">
    <property type="entry name" value="von Willebrand factor, type A domain"/>
    <property type="match status" value="1"/>
</dbReference>
<dbReference type="InterPro" id="IPR000209">
    <property type="entry name" value="Peptidase_S8/S53_dom"/>
</dbReference>
<dbReference type="Gene3D" id="3.40.50.200">
    <property type="entry name" value="Peptidase S8/S53 domain"/>
    <property type="match status" value="1"/>
</dbReference>
<keyword evidence="1 5" id="KW-0645">Protease</keyword>
<keyword evidence="2 5" id="KW-0378">Hydrolase</keyword>
<dbReference type="RefSeq" id="WP_154768583.1">
    <property type="nucleotide sequence ID" value="NZ_WLYK01000003.1"/>
</dbReference>
<dbReference type="GO" id="GO:0016485">
    <property type="term" value="P:protein processing"/>
    <property type="evidence" value="ECO:0007669"/>
    <property type="project" value="TreeGrafter"/>
</dbReference>
<dbReference type="CDD" id="cd00198">
    <property type="entry name" value="vWFA"/>
    <property type="match status" value="1"/>
</dbReference>
<evidence type="ECO:0000313" key="9">
    <source>
        <dbReference type="Proteomes" id="UP000460221"/>
    </source>
</evidence>
<evidence type="ECO:0000256" key="2">
    <source>
        <dbReference type="ARBA" id="ARBA00022801"/>
    </source>
</evidence>
<feature type="region of interest" description="Disordered" evidence="6">
    <location>
        <begin position="1277"/>
        <end position="1296"/>
    </location>
</feature>
<accession>A0A7K1FP56</accession>
<evidence type="ECO:0000256" key="1">
    <source>
        <dbReference type="ARBA" id="ARBA00022670"/>
    </source>
</evidence>
<dbReference type="InterPro" id="IPR036465">
    <property type="entry name" value="vWFA_dom_sf"/>
</dbReference>
<dbReference type="SUPFAM" id="SSF53300">
    <property type="entry name" value="vWA-like"/>
    <property type="match status" value="1"/>
</dbReference>
<protein>
    <submittedName>
        <fullName evidence="8">S8 family serine peptidase</fullName>
    </submittedName>
</protein>
<dbReference type="PROSITE" id="PS50194">
    <property type="entry name" value="FILAMIN_REPEAT"/>
    <property type="match status" value="1"/>
</dbReference>
<dbReference type="InterPro" id="IPR017868">
    <property type="entry name" value="Filamin/ABP280_repeat-like"/>
</dbReference>
<comment type="caution">
    <text evidence="8">The sequence shown here is derived from an EMBL/GenBank/DDBJ whole genome shotgun (WGS) entry which is preliminary data.</text>
</comment>
<reference evidence="8 9" key="1">
    <citation type="submission" date="2019-11" db="EMBL/GenBank/DDBJ databases">
        <authorList>
            <person name="Jiang L.-Q."/>
        </authorList>
    </citation>
    <scope>NUCLEOTIDE SEQUENCE [LARGE SCALE GENOMIC DNA]</scope>
    <source>
        <strain evidence="8 9">YIM 132087</strain>
    </source>
</reference>
<evidence type="ECO:0000259" key="7">
    <source>
        <dbReference type="PROSITE" id="PS50234"/>
    </source>
</evidence>
<feature type="active site" description="Charge relay system" evidence="4 5">
    <location>
        <position position="362"/>
    </location>
</feature>
<keyword evidence="9" id="KW-1185">Reference proteome</keyword>
<dbReference type="PROSITE" id="PS50234">
    <property type="entry name" value="VWFA"/>
    <property type="match status" value="1"/>
</dbReference>
<dbReference type="InterPro" id="IPR036852">
    <property type="entry name" value="Peptidase_S8/S53_dom_sf"/>
</dbReference>
<evidence type="ECO:0000256" key="3">
    <source>
        <dbReference type="ARBA" id="ARBA00022825"/>
    </source>
</evidence>
<feature type="active site" description="Charge relay system" evidence="4 5">
    <location>
        <position position="645"/>
    </location>
</feature>
<dbReference type="InterPro" id="IPR002035">
    <property type="entry name" value="VWF_A"/>
</dbReference>
<dbReference type="InterPro" id="IPR015500">
    <property type="entry name" value="Peptidase_S8_subtilisin-rel"/>
</dbReference>
<gene>
    <name evidence="8" type="ORF">GIS00_11635</name>
</gene>
<dbReference type="PANTHER" id="PTHR42884">
    <property type="entry name" value="PROPROTEIN CONVERTASE SUBTILISIN/KEXIN-RELATED"/>
    <property type="match status" value="1"/>
</dbReference>
<evidence type="ECO:0000256" key="4">
    <source>
        <dbReference type="PIRSR" id="PIRSR615500-1"/>
    </source>
</evidence>
<evidence type="ECO:0000256" key="6">
    <source>
        <dbReference type="SAM" id="MobiDB-lite"/>
    </source>
</evidence>
<feature type="domain" description="VWFA" evidence="7">
    <location>
        <begin position="843"/>
        <end position="1033"/>
    </location>
</feature>
<dbReference type="Pfam" id="PF00082">
    <property type="entry name" value="Peptidase_S8"/>
    <property type="match status" value="1"/>
</dbReference>
<evidence type="ECO:0000313" key="8">
    <source>
        <dbReference type="EMBL" id="MTD14594.1"/>
    </source>
</evidence>
<dbReference type="Pfam" id="PF13519">
    <property type="entry name" value="VWA_2"/>
    <property type="match status" value="1"/>
</dbReference>
<comment type="similarity">
    <text evidence="5">Belongs to the peptidase S8 family.</text>
</comment>
<evidence type="ECO:0000256" key="5">
    <source>
        <dbReference type="PROSITE-ProRule" id="PRU01240"/>
    </source>
</evidence>
<dbReference type="PROSITE" id="PS00138">
    <property type="entry name" value="SUBTILASE_SER"/>
    <property type="match status" value="1"/>
</dbReference>
<dbReference type="InterPro" id="IPR022398">
    <property type="entry name" value="Peptidase_S8_His-AS"/>
</dbReference>
<dbReference type="Proteomes" id="UP000460221">
    <property type="component" value="Unassembled WGS sequence"/>
</dbReference>
<dbReference type="GO" id="GO:0004252">
    <property type="term" value="F:serine-type endopeptidase activity"/>
    <property type="evidence" value="ECO:0007669"/>
    <property type="project" value="UniProtKB-UniRule"/>
</dbReference>
<name>A0A7K1FP56_9ACTN</name>
<dbReference type="PRINTS" id="PR00723">
    <property type="entry name" value="SUBTILISIN"/>
</dbReference>
<sequence length="1331" mass="139812">MPTTTTLTVHVTSTDGTPVVGARVTRIDPDRSRITAETDRRGRTSFDLPASLPARVSVIADGWATDERDTGGEYPQRDDGVEQFVLGPVGWPTYFRGRVRVPFRPVHDAVGVRSTPGRAGADVADGEVIRFADPGVTVVRLPELQGQQPADAPAVFAQRAVLVDDAVRGLRGRSGDDVEEVGALVQLGEDSAAFLTGTVHVSLMDDVDPVDLAARNGFEVVKRFSALRNTYVFRSPEGGGYDLLGKIDRLAAEPGIRYAEPDLAATVVPDAVTPNDFLFPQQWDFLLEGIPDAWQVLRDLDATHTFGDPDLIVAVVDNGVDPGHPAIGGTVSDGRDKVVQLFDFGSMVNNHNATNSGDNPDHGMCCASAITGRSDDGIGICGVAGNTRLLATRHPGTETRFAELYLWLAGLDADSSAAGFPAQLAQGAGVITNSFGSSVNAPISALMQDTFDAVTDDGRSGLGTVLMFSAGNDTVDLDDTNRRPWSMYNRCYGVSAVSLDPDGTTERQTWYSNWGSTVDFCALTNDAEAPGHNPPGSWGAFTATHRSTPTGTAVPGSAVTSTTLRAASGAAASTIDVDSVAGAAVGGSVLVGPTSATTSRGRTITSVDAANRRIGLDMALPAAFANGTAVVFADRAWRSDFGGTSYATPVTAGVAALMLSANPQLSWQQVGDILRRTAIKVDTGNTDPVGRWRDVDGRISSDPGYLGPATSEWYGAGRIDARAAVRRAAWTVDLVTQTVEFNDIPEGETTFRAVRVDVHSLHPSTVSVVTAPTAPFSLPLGATDSLAGTAQYSSLEEALIWVAFTGTTAGATASGSITVRHDQTDQVWTVPIVANTVAPVTAAVMLVLDSSGSMDSPSGVASNTRMEVLHYSANILVDYVQEGDAVGIVGFDTDAGPVLVPPAGPLAAPAAGIDIARDALRDKIDTFATNPAGMTSIGDGLALGQGELAPVNGYDTKSAIVFTDGFENQGKFLRDVSSSITDRTFAVALGRAENIQPVGLTAVTAGTGGYCVLTGDLGPDSRYRLAKYFLQVLAGVKNQEVVVDPPVQVAVGQTVDVPFLVAETDFTLDVVLLTRYPWLVSLTLVTPDGDVVDPAFVNGLSGRNYTRLGDEVVYYRLTLPAPIGAGAHTGTWLARVELPKNAVKVASQHEGLTRDELVQIRRGGVGGVLLVHASSSLRMDVGIKQDSNEPGATLYLSAALTEYGIPVAGRAKVTATITDPVGSSWQQGLTEVASGVFEAAISAPLQGVWTVLFHAEGETFRSTPFTREAVRTAAVWRGGDSYEPTEGEEPTPKKHREREALRALLLDAELESAVRSRLTAVGLSADEIIGG</sequence>